<reference evidence="1" key="1">
    <citation type="submission" date="2023-03" db="EMBL/GenBank/DDBJ databases">
        <authorList>
            <person name="Shen W."/>
            <person name="Cai J."/>
        </authorList>
    </citation>
    <scope>NUCLEOTIDE SEQUENCE</scope>
    <source>
        <strain evidence="1">Y37</strain>
    </source>
</reference>
<protein>
    <submittedName>
        <fullName evidence="1">Uncharacterized protein</fullName>
    </submittedName>
</protein>
<dbReference type="AlphaFoldDB" id="A0A7X1SC53"/>
<accession>A0A7X1SC53</accession>
<gene>
    <name evidence="1" type="ORF">P7I04_02410</name>
</gene>
<dbReference type="EMBL" id="JARQDL010000002">
    <property type="protein sequence ID" value="MDT2944886.1"/>
    <property type="molecule type" value="Genomic_DNA"/>
</dbReference>
<dbReference type="Proteomes" id="UP001250218">
    <property type="component" value="Unassembled WGS sequence"/>
</dbReference>
<evidence type="ECO:0000313" key="1">
    <source>
        <dbReference type="EMBL" id="MDT2944886.1"/>
    </source>
</evidence>
<sequence length="98" mass="11123">MKIIAICGSLKFIEEMKVQAELLELTGNCVLSVIYPTKEMIDYKPTEISAFSSAHFKKIDLSDAIFVVNKNGYIGESTYKEIIYAESKGKEIMYLEKE</sequence>
<proteinExistence type="predicted"/>
<dbReference type="RefSeq" id="WP_047206523.1">
    <property type="nucleotide sequence ID" value="NZ_CP121539.1"/>
</dbReference>
<evidence type="ECO:0000313" key="2">
    <source>
        <dbReference type="Proteomes" id="UP001250218"/>
    </source>
</evidence>
<name>A0A7X1SC53_9LACT</name>
<organism evidence="1 2">
    <name type="scientific">Lactococcus lactis</name>
    <dbReference type="NCBI Taxonomy" id="1358"/>
    <lineage>
        <taxon>Bacteria</taxon>
        <taxon>Bacillati</taxon>
        <taxon>Bacillota</taxon>
        <taxon>Bacilli</taxon>
        <taxon>Lactobacillales</taxon>
        <taxon>Streptococcaceae</taxon>
        <taxon>Lactococcus</taxon>
    </lineage>
</organism>
<comment type="caution">
    <text evidence="1">The sequence shown here is derived from an EMBL/GenBank/DDBJ whole genome shotgun (WGS) entry which is preliminary data.</text>
</comment>